<dbReference type="PROSITE" id="PS50089">
    <property type="entry name" value="ZF_RING_2"/>
    <property type="match status" value="1"/>
</dbReference>
<keyword evidence="4" id="KW-0479">Metal-binding</keyword>
<name>A0A914BUB8_9BILA</name>
<feature type="compositionally biased region" description="Polar residues" evidence="11">
    <location>
        <begin position="532"/>
        <end position="541"/>
    </location>
</feature>
<sequence>MDEAIIHDSSCDVNIVDYEKKPQVAEINDLLPPSKELKSEDLYEEKKPETPTGNKCPICLTAGMADPTVLDACQHHFCFECICEWIKMKPECPLCKRNLRFLKHNLIVKEGENLTWETEGKIESVAEFRSNFELDYIHRTANYSPEYERNLVAELVQALQNRIRETRQYFDHGILTTSEYRSRINNLRKELEHHENLLNMLDENHPQRGKIFNDPTFRRLIYLKNLTPRVIVAPRFPIFLNEAYVRSQEESVRERLIPFIIRDLTALIESEAVEVDSCIKMIFRFLKSEIKRSEVVTFLRKRGVPHPHQFLNNLQHFAETGHYLHVYDENTEYVPRIMNHIIGGDDEDIQVLNSHDDQVQVIHESRPRRHPLVQSNNAGYNFHHRLQNEMQNRLRRSRRFNNIFNNPVHYIRSGNGPHEQEPVIVESSDSDSSEDEPQVIETTRSSRSPGTSALSSLRPINSAPNIEAMQPRSSSNTGRRLSSFPTYESPFGYTGSLPWRPRAPNWLNLPTLQDLFSRFRGQSNRSERNDEPSQVATTPNDPRSEFSDDEEIYAHPACKLPRMDHVTQSDIANDVDSFAQLHRDHAGPSWLTSVLPSGTRNQASSRREPSIVELEADDDDGEDIEVLEEARGDASETNRVDSRKSKEKKRSKKRSHRARD</sequence>
<dbReference type="SUPFAM" id="SSF57850">
    <property type="entry name" value="RING/U-box"/>
    <property type="match status" value="1"/>
</dbReference>
<feature type="compositionally biased region" description="Polar residues" evidence="11">
    <location>
        <begin position="590"/>
        <end position="604"/>
    </location>
</feature>
<evidence type="ECO:0000256" key="2">
    <source>
        <dbReference type="ARBA" id="ARBA00012483"/>
    </source>
</evidence>
<dbReference type="CDD" id="cd16574">
    <property type="entry name" value="RING-HC_Topors"/>
    <property type="match status" value="1"/>
</dbReference>
<feature type="compositionally biased region" description="Acidic residues" evidence="11">
    <location>
        <begin position="428"/>
        <end position="438"/>
    </location>
</feature>
<feature type="region of interest" description="Disordered" evidence="11">
    <location>
        <begin position="588"/>
        <end position="660"/>
    </location>
</feature>
<feature type="compositionally biased region" description="Polar residues" evidence="11">
    <location>
        <begin position="471"/>
        <end position="483"/>
    </location>
</feature>
<comment type="catalytic activity">
    <reaction evidence="1">
        <text>S-ubiquitinyl-[E2 ubiquitin-conjugating enzyme]-L-cysteine + [acceptor protein]-L-lysine = [E2 ubiquitin-conjugating enzyme]-L-cysteine + N(6)-ubiquitinyl-[acceptor protein]-L-lysine.</text>
        <dbReference type="EC" id="2.3.2.27"/>
    </reaction>
</comment>
<evidence type="ECO:0000256" key="11">
    <source>
        <dbReference type="SAM" id="MobiDB-lite"/>
    </source>
</evidence>
<dbReference type="PROSITE" id="PS00518">
    <property type="entry name" value="ZF_RING_1"/>
    <property type="match status" value="1"/>
</dbReference>
<evidence type="ECO:0000256" key="8">
    <source>
        <dbReference type="ARBA" id="ARBA00023163"/>
    </source>
</evidence>
<dbReference type="Pfam" id="PF13639">
    <property type="entry name" value="zf-RING_2"/>
    <property type="match status" value="1"/>
</dbReference>
<feature type="compositionally biased region" description="Acidic residues" evidence="11">
    <location>
        <begin position="614"/>
        <end position="627"/>
    </location>
</feature>
<dbReference type="GO" id="GO:0008270">
    <property type="term" value="F:zinc ion binding"/>
    <property type="evidence" value="ECO:0007669"/>
    <property type="project" value="UniProtKB-KW"/>
</dbReference>
<feature type="region of interest" description="Disordered" evidence="11">
    <location>
        <begin position="522"/>
        <end position="548"/>
    </location>
</feature>
<dbReference type="InterPro" id="IPR001841">
    <property type="entry name" value="Znf_RING"/>
</dbReference>
<feature type="region of interest" description="Disordered" evidence="11">
    <location>
        <begin position="411"/>
        <end position="483"/>
    </location>
</feature>
<evidence type="ECO:0000256" key="7">
    <source>
        <dbReference type="ARBA" id="ARBA00023015"/>
    </source>
</evidence>
<dbReference type="Gene3D" id="3.30.40.10">
    <property type="entry name" value="Zinc/RING finger domain, C3HC4 (zinc finger)"/>
    <property type="match status" value="1"/>
</dbReference>
<dbReference type="InterPro" id="IPR058746">
    <property type="entry name" value="Znf_RING-type_Topors"/>
</dbReference>
<keyword evidence="5 9" id="KW-0863">Zinc-finger</keyword>
<keyword evidence="8" id="KW-0804">Transcription</keyword>
<feature type="compositionally biased region" description="Polar residues" evidence="11">
    <location>
        <begin position="440"/>
        <end position="464"/>
    </location>
</feature>
<dbReference type="AlphaFoldDB" id="A0A914BUB8"/>
<dbReference type="WBParaSite" id="ACRNAN_Path_1005.g3869.t1">
    <property type="protein sequence ID" value="ACRNAN_Path_1005.g3869.t1"/>
    <property type="gene ID" value="ACRNAN_Path_1005.g3869"/>
</dbReference>
<dbReference type="InterPro" id="IPR017907">
    <property type="entry name" value="Znf_RING_CS"/>
</dbReference>
<dbReference type="InterPro" id="IPR013083">
    <property type="entry name" value="Znf_RING/FYVE/PHD"/>
</dbReference>
<dbReference type="GO" id="GO:0061630">
    <property type="term" value="F:ubiquitin protein ligase activity"/>
    <property type="evidence" value="ECO:0007669"/>
    <property type="project" value="UniProtKB-EC"/>
</dbReference>
<reference evidence="14" key="1">
    <citation type="submission" date="2022-11" db="UniProtKB">
        <authorList>
            <consortium name="WormBaseParasite"/>
        </authorList>
    </citation>
    <scope>IDENTIFICATION</scope>
</reference>
<dbReference type="GO" id="GO:0000209">
    <property type="term" value="P:protein polyubiquitination"/>
    <property type="evidence" value="ECO:0007669"/>
    <property type="project" value="TreeGrafter"/>
</dbReference>
<keyword evidence="3" id="KW-0808">Transferase</keyword>
<accession>A0A914BUB8</accession>
<keyword evidence="10" id="KW-0175">Coiled coil</keyword>
<evidence type="ECO:0000256" key="1">
    <source>
        <dbReference type="ARBA" id="ARBA00000900"/>
    </source>
</evidence>
<dbReference type="SMART" id="SM00184">
    <property type="entry name" value="RING"/>
    <property type="match status" value="1"/>
</dbReference>
<evidence type="ECO:0000313" key="13">
    <source>
        <dbReference type="Proteomes" id="UP000887540"/>
    </source>
</evidence>
<feature type="compositionally biased region" description="Basic residues" evidence="11">
    <location>
        <begin position="645"/>
        <end position="660"/>
    </location>
</feature>
<feature type="domain" description="RING-type" evidence="12">
    <location>
        <begin position="56"/>
        <end position="96"/>
    </location>
</feature>
<evidence type="ECO:0000256" key="4">
    <source>
        <dbReference type="ARBA" id="ARBA00022723"/>
    </source>
</evidence>
<protein>
    <recommendedName>
        <fullName evidence="2">RING-type E3 ubiquitin transferase</fullName>
        <ecNumber evidence="2">2.3.2.27</ecNumber>
    </recommendedName>
</protein>
<evidence type="ECO:0000259" key="12">
    <source>
        <dbReference type="PROSITE" id="PS50089"/>
    </source>
</evidence>
<keyword evidence="13" id="KW-1185">Reference proteome</keyword>
<dbReference type="EC" id="2.3.2.27" evidence="2"/>
<proteinExistence type="predicted"/>
<dbReference type="Proteomes" id="UP000887540">
    <property type="component" value="Unplaced"/>
</dbReference>
<evidence type="ECO:0000256" key="9">
    <source>
        <dbReference type="PROSITE-ProRule" id="PRU00175"/>
    </source>
</evidence>
<feature type="compositionally biased region" description="Basic and acidic residues" evidence="11">
    <location>
        <begin position="628"/>
        <end position="644"/>
    </location>
</feature>
<dbReference type="GO" id="GO:0006513">
    <property type="term" value="P:protein monoubiquitination"/>
    <property type="evidence" value="ECO:0007669"/>
    <property type="project" value="TreeGrafter"/>
</dbReference>
<dbReference type="PANTHER" id="PTHR46077">
    <property type="entry name" value="E3 UBIQUITIN-PROTEIN LIGASE TOPORS"/>
    <property type="match status" value="1"/>
</dbReference>
<organism evidence="13 14">
    <name type="scientific">Acrobeloides nanus</name>
    <dbReference type="NCBI Taxonomy" id="290746"/>
    <lineage>
        <taxon>Eukaryota</taxon>
        <taxon>Metazoa</taxon>
        <taxon>Ecdysozoa</taxon>
        <taxon>Nematoda</taxon>
        <taxon>Chromadorea</taxon>
        <taxon>Rhabditida</taxon>
        <taxon>Tylenchina</taxon>
        <taxon>Cephalobomorpha</taxon>
        <taxon>Cephaloboidea</taxon>
        <taxon>Cephalobidae</taxon>
        <taxon>Acrobeloides</taxon>
    </lineage>
</organism>
<keyword evidence="6" id="KW-0862">Zinc</keyword>
<feature type="coiled-coil region" evidence="10">
    <location>
        <begin position="177"/>
        <end position="204"/>
    </location>
</feature>
<evidence type="ECO:0000256" key="6">
    <source>
        <dbReference type="ARBA" id="ARBA00022833"/>
    </source>
</evidence>
<evidence type="ECO:0000256" key="10">
    <source>
        <dbReference type="SAM" id="Coils"/>
    </source>
</evidence>
<dbReference type="PANTHER" id="PTHR46077:SF1">
    <property type="entry name" value="TOP1 BINDING ARGININE_SERINE RICH PROTEIN, E3 UBIQUITIN LIGASE"/>
    <property type="match status" value="1"/>
</dbReference>
<keyword evidence="7" id="KW-0805">Transcription regulation</keyword>
<evidence type="ECO:0000313" key="14">
    <source>
        <dbReference type="WBParaSite" id="ACRNAN_Path_1005.g3869.t1"/>
    </source>
</evidence>
<evidence type="ECO:0000256" key="3">
    <source>
        <dbReference type="ARBA" id="ARBA00022679"/>
    </source>
</evidence>
<evidence type="ECO:0000256" key="5">
    <source>
        <dbReference type="ARBA" id="ARBA00022771"/>
    </source>
</evidence>